<dbReference type="PANTHER" id="PTHR13353">
    <property type="entry name" value="TRANSMEMBRANE PROTEIN 19"/>
    <property type="match status" value="1"/>
</dbReference>
<dbReference type="InterPro" id="IPR002794">
    <property type="entry name" value="DUF92_TMEM19"/>
</dbReference>
<dbReference type="AlphaFoldDB" id="A0AAW1PYZ2"/>
<sequence>MLEALRICFCLAFATALAVRGVRKRSLSHSGAAAAFVLGMIHFYYGLQPSVLLVLFYQSASQLTKFKAEIKSKIEHDFREGGQRGATQVLACCLGGAVLCFALAATDNVAVQRCLRSALLAHYAAACSDTWSSELGILSTGQPRFILTGKVVPKGTNGGVSALGTAAGLAGGLFMAFTFPV</sequence>
<proteinExistence type="inferred from homology"/>
<evidence type="ECO:0000313" key="8">
    <source>
        <dbReference type="Proteomes" id="UP001465755"/>
    </source>
</evidence>
<keyword evidence="4 6" id="KW-1133">Transmembrane helix</keyword>
<reference evidence="7 8" key="1">
    <citation type="journal article" date="2024" name="Nat. Commun.">
        <title>Phylogenomics reveals the evolutionary origins of lichenization in chlorophyte algae.</title>
        <authorList>
            <person name="Puginier C."/>
            <person name="Libourel C."/>
            <person name="Otte J."/>
            <person name="Skaloud P."/>
            <person name="Haon M."/>
            <person name="Grisel S."/>
            <person name="Petersen M."/>
            <person name="Berrin J.G."/>
            <person name="Delaux P.M."/>
            <person name="Dal Grande F."/>
            <person name="Keller J."/>
        </authorList>
    </citation>
    <scope>NUCLEOTIDE SEQUENCE [LARGE SCALE GENOMIC DNA]</scope>
    <source>
        <strain evidence="7 8">SAG 2036</strain>
    </source>
</reference>
<dbReference type="GO" id="GO:0016020">
    <property type="term" value="C:membrane"/>
    <property type="evidence" value="ECO:0007669"/>
    <property type="project" value="UniProtKB-SubCell"/>
</dbReference>
<feature type="transmembrane region" description="Helical" evidence="6">
    <location>
        <begin position="160"/>
        <end position="179"/>
    </location>
</feature>
<comment type="subcellular location">
    <subcellularLocation>
        <location evidence="1">Membrane</location>
        <topology evidence="1">Multi-pass membrane protein</topology>
    </subcellularLocation>
</comment>
<evidence type="ECO:0000256" key="3">
    <source>
        <dbReference type="ARBA" id="ARBA00022692"/>
    </source>
</evidence>
<evidence type="ECO:0000256" key="1">
    <source>
        <dbReference type="ARBA" id="ARBA00004141"/>
    </source>
</evidence>
<gene>
    <name evidence="7" type="ORF">WJX73_001783</name>
</gene>
<evidence type="ECO:0000256" key="5">
    <source>
        <dbReference type="ARBA" id="ARBA00023136"/>
    </source>
</evidence>
<protein>
    <recommendedName>
        <fullName evidence="9">Transmembrane protein 19</fullName>
    </recommendedName>
</protein>
<name>A0AAW1PYZ2_9CHLO</name>
<evidence type="ECO:0000256" key="2">
    <source>
        <dbReference type="ARBA" id="ARBA00009012"/>
    </source>
</evidence>
<accession>A0AAW1PYZ2</accession>
<comment type="caution">
    <text evidence="7">The sequence shown here is derived from an EMBL/GenBank/DDBJ whole genome shotgun (WGS) entry which is preliminary data.</text>
</comment>
<evidence type="ECO:0000313" key="7">
    <source>
        <dbReference type="EMBL" id="KAK9813652.1"/>
    </source>
</evidence>
<evidence type="ECO:0008006" key="9">
    <source>
        <dbReference type="Google" id="ProtNLM"/>
    </source>
</evidence>
<dbReference type="Proteomes" id="UP001465755">
    <property type="component" value="Unassembled WGS sequence"/>
</dbReference>
<keyword evidence="3 6" id="KW-0812">Transmembrane</keyword>
<dbReference type="PANTHER" id="PTHR13353:SF14">
    <property type="entry name" value="PROTEIN PGR"/>
    <property type="match status" value="1"/>
</dbReference>
<evidence type="ECO:0000256" key="4">
    <source>
        <dbReference type="ARBA" id="ARBA00022989"/>
    </source>
</evidence>
<organism evidence="7 8">
    <name type="scientific">Symbiochloris irregularis</name>
    <dbReference type="NCBI Taxonomy" id="706552"/>
    <lineage>
        <taxon>Eukaryota</taxon>
        <taxon>Viridiplantae</taxon>
        <taxon>Chlorophyta</taxon>
        <taxon>core chlorophytes</taxon>
        <taxon>Trebouxiophyceae</taxon>
        <taxon>Trebouxiales</taxon>
        <taxon>Trebouxiaceae</taxon>
        <taxon>Symbiochloris</taxon>
    </lineage>
</organism>
<feature type="transmembrane region" description="Helical" evidence="6">
    <location>
        <begin position="31"/>
        <end position="57"/>
    </location>
</feature>
<dbReference type="EMBL" id="JALJOQ010000003">
    <property type="protein sequence ID" value="KAK9813652.1"/>
    <property type="molecule type" value="Genomic_DNA"/>
</dbReference>
<comment type="similarity">
    <text evidence="2">Belongs to the TMEM19 family.</text>
</comment>
<dbReference type="Pfam" id="PF01940">
    <property type="entry name" value="DUF92"/>
    <property type="match status" value="1"/>
</dbReference>
<evidence type="ECO:0000256" key="6">
    <source>
        <dbReference type="SAM" id="Phobius"/>
    </source>
</evidence>
<keyword evidence="5 6" id="KW-0472">Membrane</keyword>
<keyword evidence="8" id="KW-1185">Reference proteome</keyword>